<dbReference type="Gramene" id="KMS94499">
    <property type="protein sequence ID" value="KMS94499"/>
    <property type="gene ID" value="BVRB_020800"/>
</dbReference>
<dbReference type="GO" id="GO:0016787">
    <property type="term" value="F:hydrolase activity"/>
    <property type="evidence" value="ECO:0007669"/>
    <property type="project" value="InterPro"/>
</dbReference>
<dbReference type="InterPro" id="IPR005674">
    <property type="entry name" value="CocE/Ser_esterase"/>
</dbReference>
<evidence type="ECO:0000313" key="3">
    <source>
        <dbReference type="EMBL" id="KMS94499.1"/>
    </source>
</evidence>
<dbReference type="AlphaFoldDB" id="A0A0J8B0J8"/>
<evidence type="ECO:0000313" key="4">
    <source>
        <dbReference type="Proteomes" id="UP000035740"/>
    </source>
</evidence>
<feature type="domain" description="Xaa-Pro dipeptidyl-peptidase-like" evidence="2">
    <location>
        <begin position="8"/>
        <end position="228"/>
    </location>
</feature>
<feature type="compositionally biased region" description="Polar residues" evidence="1">
    <location>
        <begin position="300"/>
        <end position="318"/>
    </location>
</feature>
<sequence>QAFLNDVCKQGYVIAVADIRGTGALFGHYVTTYSAREIDDAVELMQWFSEQPWCDGNIGMYGRSYLGYHQYQAILGASPHLKAIFPCVSTFDRPAVIWPGGVYVKSFFEDWFALKKMCDTSPDTARVDEDGDGSLLRQAQCEHANNVYQLGIANTPYREDLDPSSLGMALPRGHPPTPVGSLDQLNAACMPTYNVGGWFDFSPRCTALLHANLNSPRKLLMGPWHHGQTDGFDIGAEMLDWFNHWLKGADNKVMAKPAVTYCLEDANWNRHWRTAATWPLPDIGSSHWYLHDQDLLPSQPKGSSVRTTTADQRLSMGTDSRWKADL</sequence>
<dbReference type="Pfam" id="PF02129">
    <property type="entry name" value="Peptidase_S15"/>
    <property type="match status" value="1"/>
</dbReference>
<dbReference type="Proteomes" id="UP000035740">
    <property type="component" value="Unassembled WGS sequence"/>
</dbReference>
<dbReference type="SUPFAM" id="SSF53474">
    <property type="entry name" value="alpha/beta-Hydrolases"/>
    <property type="match status" value="1"/>
</dbReference>
<feature type="region of interest" description="Disordered" evidence="1">
    <location>
        <begin position="299"/>
        <end position="326"/>
    </location>
</feature>
<evidence type="ECO:0000256" key="1">
    <source>
        <dbReference type="SAM" id="MobiDB-lite"/>
    </source>
</evidence>
<dbReference type="NCBIfam" id="TIGR00976">
    <property type="entry name" value="CocE_NonD"/>
    <property type="match status" value="1"/>
</dbReference>
<dbReference type="OrthoDB" id="564507at2759"/>
<reference evidence="3 4" key="1">
    <citation type="journal article" date="2014" name="Nature">
        <title>The genome of the recently domesticated crop plant sugar beet (Beta vulgaris).</title>
        <authorList>
            <person name="Dohm J.C."/>
            <person name="Minoche A.E."/>
            <person name="Holtgrawe D."/>
            <person name="Capella-Gutierrez S."/>
            <person name="Zakrzewski F."/>
            <person name="Tafer H."/>
            <person name="Rupp O."/>
            <person name="Sorensen T.R."/>
            <person name="Stracke R."/>
            <person name="Reinhardt R."/>
            <person name="Goesmann A."/>
            <person name="Kraft T."/>
            <person name="Schulz B."/>
            <person name="Stadler P.F."/>
            <person name="Schmidt T."/>
            <person name="Gabaldon T."/>
            <person name="Lehrach H."/>
            <person name="Weisshaar B."/>
            <person name="Himmelbauer H."/>
        </authorList>
    </citation>
    <scope>NUCLEOTIDE SEQUENCE [LARGE SCALE GENOMIC DNA]</scope>
    <source>
        <tissue evidence="3">Taproot</tissue>
    </source>
</reference>
<proteinExistence type="predicted"/>
<accession>A0A0J8B0J8</accession>
<protein>
    <recommendedName>
        <fullName evidence="2">Xaa-Pro dipeptidyl-peptidase-like domain-containing protein</fullName>
    </recommendedName>
</protein>
<dbReference type="EMBL" id="KQ092922">
    <property type="protein sequence ID" value="KMS94499.1"/>
    <property type="molecule type" value="Genomic_DNA"/>
</dbReference>
<evidence type="ECO:0000259" key="2">
    <source>
        <dbReference type="Pfam" id="PF02129"/>
    </source>
</evidence>
<keyword evidence="4" id="KW-1185">Reference proteome</keyword>
<dbReference type="InterPro" id="IPR029058">
    <property type="entry name" value="AB_hydrolase_fold"/>
</dbReference>
<dbReference type="Gene3D" id="1.10.3020.10">
    <property type="entry name" value="alpha-amino acid ester hydrolase ( Helical cap domain)"/>
    <property type="match status" value="1"/>
</dbReference>
<feature type="non-terminal residue" evidence="3">
    <location>
        <position position="326"/>
    </location>
</feature>
<organism evidence="3 4">
    <name type="scientific">Beta vulgaris subsp. vulgaris</name>
    <name type="common">Beet</name>
    <dbReference type="NCBI Taxonomy" id="3555"/>
    <lineage>
        <taxon>Eukaryota</taxon>
        <taxon>Viridiplantae</taxon>
        <taxon>Streptophyta</taxon>
        <taxon>Embryophyta</taxon>
        <taxon>Tracheophyta</taxon>
        <taxon>Spermatophyta</taxon>
        <taxon>Magnoliopsida</taxon>
        <taxon>eudicotyledons</taxon>
        <taxon>Gunneridae</taxon>
        <taxon>Pentapetalae</taxon>
        <taxon>Caryophyllales</taxon>
        <taxon>Chenopodiaceae</taxon>
        <taxon>Betoideae</taxon>
        <taxon>Beta</taxon>
    </lineage>
</organism>
<name>A0A0J8B0J8_BETVV</name>
<dbReference type="Gene3D" id="3.40.50.1820">
    <property type="entry name" value="alpha/beta hydrolase"/>
    <property type="match status" value="1"/>
</dbReference>
<dbReference type="InterPro" id="IPR000383">
    <property type="entry name" value="Xaa-Pro-like_dom"/>
</dbReference>
<gene>
    <name evidence="3" type="ORF">BVRB_020800</name>
</gene>
<feature type="non-terminal residue" evidence="3">
    <location>
        <position position="1"/>
    </location>
</feature>